<protein>
    <submittedName>
        <fullName evidence="1">GAD-like domain-containing protein</fullName>
    </submittedName>
</protein>
<evidence type="ECO:0000313" key="2">
    <source>
        <dbReference type="Proteomes" id="UP001076464"/>
    </source>
</evidence>
<sequence>MKRLGEPTMRQEVPQALIDKYRGELPDLLLGYWQSEGFNQFRHGLYTSINPDAWQGVVDEWVAGTVFEQFGRFYAITRTAFGKLYLFNRQIGRLTIEIACGELSTGSLSQVPPEDLWLDVSGRFSPHPDHWDMLDHEDKYLFDRALKKLGPLAMDEMYGFEPSLLLGGPAKLENLAKVDAYTHCALLRRLIDKPWVPFTDIGEVLGVDTAELARQAIEEHRAKGG</sequence>
<reference evidence="1" key="1">
    <citation type="submission" date="2022-08" db="EMBL/GenBank/DDBJ databases">
        <title>Genome sequencing of Pelomonas sp. UHG3.</title>
        <authorList>
            <person name="So Y."/>
        </authorList>
    </citation>
    <scope>NUCLEOTIDE SEQUENCE</scope>
    <source>
        <strain evidence="1">UHG3</strain>
    </source>
</reference>
<evidence type="ECO:0000313" key="1">
    <source>
        <dbReference type="EMBL" id="MCY4747095.1"/>
    </source>
</evidence>
<name>A0ACC6CFN1_9BURK</name>
<dbReference type="Proteomes" id="UP001076464">
    <property type="component" value="Unassembled WGS sequence"/>
</dbReference>
<dbReference type="EMBL" id="JAPPUY010000005">
    <property type="protein sequence ID" value="MCY4747095.1"/>
    <property type="molecule type" value="Genomic_DNA"/>
</dbReference>
<comment type="caution">
    <text evidence="1">The sequence shown here is derived from an EMBL/GenBank/DDBJ whole genome shotgun (WGS) entry which is preliminary data.</text>
</comment>
<keyword evidence="2" id="KW-1185">Reference proteome</keyword>
<proteinExistence type="predicted"/>
<accession>A0ACC6CFN1</accession>
<gene>
    <name evidence="1" type="ORF">NYO99_19130</name>
</gene>
<organism evidence="1 2">
    <name type="scientific">Roseateles hydrophilus</name>
    <dbReference type="NCBI Taxonomy" id="2975054"/>
    <lineage>
        <taxon>Bacteria</taxon>
        <taxon>Pseudomonadati</taxon>
        <taxon>Pseudomonadota</taxon>
        <taxon>Betaproteobacteria</taxon>
        <taxon>Burkholderiales</taxon>
        <taxon>Sphaerotilaceae</taxon>
        <taxon>Roseateles</taxon>
    </lineage>
</organism>